<comment type="caution">
    <text evidence="13">The sequence shown here is derived from an EMBL/GenBank/DDBJ whole genome shotgun (WGS) entry which is preliminary data.</text>
</comment>
<dbReference type="InterPro" id="IPR004416">
    <property type="entry name" value="MnmG"/>
</dbReference>
<sequence length="620" mass="67358">MSRADVVIVGAGHAGCEAAAAAARMGAAVTLVTLDRRTIAQMPCNPAIGGIGKGHLVAEIDALGGLQGWAADRAGIQFKTLNRSRGPAVWGPRAQCDKAVYQRSIRRVVERLRGVTLVEAEVSGLMIEAGRASGVILQGGERLEAGAVILTTGTFLGGLLHTGEEQRPGGRHGERASTTLGKSLAGAGLELRRFKTGTPPRLDRSSIDFDQLEVQNGDLRPRPFSWRTRAVRNRGVCWVTRTPPDVQTIINDNLHRSPLLSGAIAGIGPRYCPSIEDKVVRFPHHQQHTVFLEPEGIDSNSIYVNGLSTSLPQDVQEAVVHRVPGLERAEFLRYGYAVEYDVVAPLQVGANLECSSIPGLFLAGQLLGTSGYEEAAGLGLLAGINAAAALRDEAPLIPGREEAYLGVLVDDVCGRDHREPYRMFTSRAEHRLLLGVDTARERMMEDGRRLGLVRETAFHVERTRWRRRRAAAAALEGARLTPTVATRAEVFEKAGIELSAPTTWATILRRQDVDAERVAATLSDLSGLDAEDRRIVIGRLRYDGYLARQERERERLHRLRHVEIPPDLNTSAIPGLSREVAEALGRERPRTLADAERVPGMTPAAMALLAGLLARRGGRR</sequence>
<dbReference type="InterPro" id="IPR049312">
    <property type="entry name" value="GIDA_C_N"/>
</dbReference>
<protein>
    <recommendedName>
        <fullName evidence="4 11">tRNA uridine 5-carboxymethylaminomethyl modification enzyme MnmG</fullName>
    </recommendedName>
    <alternativeName>
        <fullName evidence="10 11">Glucose-inhibited division protein A</fullName>
    </alternativeName>
</protein>
<feature type="binding site" evidence="11">
    <location>
        <position position="177"/>
    </location>
    <ligand>
        <name>FAD</name>
        <dbReference type="ChEBI" id="CHEBI:57692"/>
    </ligand>
</feature>
<feature type="binding site" evidence="11">
    <location>
        <position position="365"/>
    </location>
    <ligand>
        <name>FAD</name>
        <dbReference type="ChEBI" id="CHEBI:57692"/>
    </ligand>
</feature>
<dbReference type="InterPro" id="IPR040131">
    <property type="entry name" value="MnmG_N"/>
</dbReference>
<feature type="binding site" evidence="11">
    <location>
        <position position="122"/>
    </location>
    <ligand>
        <name>FAD</name>
        <dbReference type="ChEBI" id="CHEBI:57692"/>
    </ligand>
</feature>
<dbReference type="GO" id="GO:0002098">
    <property type="term" value="P:tRNA wobble uridine modification"/>
    <property type="evidence" value="ECO:0007669"/>
    <property type="project" value="InterPro"/>
</dbReference>
<feature type="binding site" evidence="11">
    <location>
        <begin position="268"/>
        <end position="282"/>
    </location>
    <ligand>
        <name>NAD(+)</name>
        <dbReference type="ChEBI" id="CHEBI:57540"/>
    </ligand>
</feature>
<dbReference type="InterPro" id="IPR026904">
    <property type="entry name" value="MnmG_C"/>
</dbReference>
<evidence type="ECO:0000259" key="12">
    <source>
        <dbReference type="SMART" id="SM01228"/>
    </source>
</evidence>
<proteinExistence type="inferred from homology"/>
<dbReference type="InterPro" id="IPR047001">
    <property type="entry name" value="MnmG_C_subdom"/>
</dbReference>
<dbReference type="NCBIfam" id="TIGR00136">
    <property type="entry name" value="mnmG_gidA"/>
    <property type="match status" value="1"/>
</dbReference>
<evidence type="ECO:0000313" key="13">
    <source>
        <dbReference type="EMBL" id="MBD3871004.1"/>
    </source>
</evidence>
<gene>
    <name evidence="11 13" type="primary">mnmG</name>
    <name evidence="11" type="synonym">gidA</name>
    <name evidence="13" type="ORF">IFJ97_06555</name>
</gene>
<dbReference type="Gene3D" id="3.50.50.60">
    <property type="entry name" value="FAD/NAD(P)-binding domain"/>
    <property type="match status" value="2"/>
</dbReference>
<accession>A0A8J6Y9E5</accession>
<dbReference type="PANTHER" id="PTHR11806">
    <property type="entry name" value="GLUCOSE INHIBITED DIVISION PROTEIN A"/>
    <property type="match status" value="1"/>
</dbReference>
<dbReference type="Pfam" id="PF13932">
    <property type="entry name" value="SAM_GIDA_C"/>
    <property type="match status" value="1"/>
</dbReference>
<dbReference type="EMBL" id="JACXWA010000109">
    <property type="protein sequence ID" value="MBD3871004.1"/>
    <property type="molecule type" value="Genomic_DNA"/>
</dbReference>
<dbReference type="InterPro" id="IPR020595">
    <property type="entry name" value="MnmG-rel_CS"/>
</dbReference>
<dbReference type="PROSITE" id="PS01280">
    <property type="entry name" value="GIDA_1"/>
    <property type="match status" value="1"/>
</dbReference>
<dbReference type="GO" id="GO:0050660">
    <property type="term" value="F:flavin adenine dinucleotide binding"/>
    <property type="evidence" value="ECO:0007669"/>
    <property type="project" value="UniProtKB-UniRule"/>
</dbReference>
<evidence type="ECO:0000256" key="9">
    <source>
        <dbReference type="ARBA" id="ARBA00025948"/>
    </source>
</evidence>
<dbReference type="GO" id="GO:0030488">
    <property type="term" value="P:tRNA methylation"/>
    <property type="evidence" value="ECO:0007669"/>
    <property type="project" value="TreeGrafter"/>
</dbReference>
<dbReference type="PANTHER" id="PTHR11806:SF0">
    <property type="entry name" value="PROTEIN MTO1 HOMOLOG, MITOCHONDRIAL"/>
    <property type="match status" value="1"/>
</dbReference>
<evidence type="ECO:0000256" key="3">
    <source>
        <dbReference type="ARBA" id="ARBA00007653"/>
    </source>
</evidence>
<comment type="similarity">
    <text evidence="3 11">Belongs to the MnmG family.</text>
</comment>
<keyword evidence="7 11" id="KW-0274">FAD</keyword>
<evidence type="ECO:0000256" key="8">
    <source>
        <dbReference type="ARBA" id="ARBA00023027"/>
    </source>
</evidence>
<organism evidence="13 14">
    <name type="scientific">Candidatus Sulfomarinibacter kjeldsenii</name>
    <dbReference type="NCBI Taxonomy" id="2885994"/>
    <lineage>
        <taxon>Bacteria</taxon>
        <taxon>Pseudomonadati</taxon>
        <taxon>Acidobacteriota</taxon>
        <taxon>Thermoanaerobaculia</taxon>
        <taxon>Thermoanaerobaculales</taxon>
        <taxon>Candidatus Sulfomarinibacteraceae</taxon>
        <taxon>Candidatus Sulfomarinibacter</taxon>
    </lineage>
</organism>
<comment type="cofactor">
    <cofactor evidence="1 11">
        <name>FAD</name>
        <dbReference type="ChEBI" id="CHEBI:57692"/>
    </cofactor>
</comment>
<dbReference type="Proteomes" id="UP000598633">
    <property type="component" value="Unassembled WGS sequence"/>
</dbReference>
<dbReference type="Pfam" id="PF21680">
    <property type="entry name" value="GIDA_C_1st"/>
    <property type="match status" value="1"/>
</dbReference>
<feature type="binding site" evidence="11">
    <location>
        <begin position="10"/>
        <end position="15"/>
    </location>
    <ligand>
        <name>FAD</name>
        <dbReference type="ChEBI" id="CHEBI:57692"/>
    </ligand>
</feature>
<dbReference type="Pfam" id="PF01134">
    <property type="entry name" value="GIDA"/>
    <property type="match status" value="1"/>
</dbReference>
<dbReference type="InterPro" id="IPR036188">
    <property type="entry name" value="FAD/NAD-bd_sf"/>
</dbReference>
<dbReference type="AlphaFoldDB" id="A0A8J6Y9E5"/>
<dbReference type="HAMAP" id="MF_00129">
    <property type="entry name" value="MnmG_GidA"/>
    <property type="match status" value="1"/>
</dbReference>
<evidence type="ECO:0000256" key="2">
    <source>
        <dbReference type="ARBA" id="ARBA00003717"/>
    </source>
</evidence>
<dbReference type="SUPFAM" id="SSF51905">
    <property type="entry name" value="FAD/NAD(P)-binding domain"/>
    <property type="match status" value="1"/>
</dbReference>
<dbReference type="PRINTS" id="PR00411">
    <property type="entry name" value="PNDRDTASEI"/>
</dbReference>
<evidence type="ECO:0000256" key="10">
    <source>
        <dbReference type="ARBA" id="ARBA00031800"/>
    </source>
</evidence>
<evidence type="ECO:0000256" key="4">
    <source>
        <dbReference type="ARBA" id="ARBA00020461"/>
    </source>
</evidence>
<dbReference type="Gene3D" id="1.10.150.570">
    <property type="entry name" value="GidA associated domain, C-terminal subdomain"/>
    <property type="match status" value="1"/>
</dbReference>
<feature type="domain" description="tRNA uridine 5-carboxymethylaminomethyl modification enzyme C-terminal subdomain" evidence="12">
    <location>
        <begin position="540"/>
        <end position="611"/>
    </location>
</feature>
<comment type="subcellular location">
    <subcellularLocation>
        <location evidence="11">Cytoplasm</location>
    </subcellularLocation>
</comment>
<evidence type="ECO:0000256" key="1">
    <source>
        <dbReference type="ARBA" id="ARBA00001974"/>
    </source>
</evidence>
<keyword evidence="8 11" id="KW-0520">NAD</keyword>
<comment type="subunit">
    <text evidence="9 11">Homodimer. Heterotetramer of two MnmE and two MnmG subunits.</text>
</comment>
<dbReference type="SMART" id="SM01228">
    <property type="entry name" value="GIDA_assoc_3"/>
    <property type="match status" value="1"/>
</dbReference>
<comment type="function">
    <text evidence="2 11">NAD-binding protein involved in the addition of a carboxymethylaminomethyl (cmnm) group at the wobble position (U34) of certain tRNAs, forming tRNA-cmnm(5)s(2)U34.</text>
</comment>
<keyword evidence="11" id="KW-0963">Cytoplasm</keyword>
<name>A0A8J6Y9E5_9BACT</name>
<dbReference type="InterPro" id="IPR044920">
    <property type="entry name" value="MnmG_C_subdom_sf"/>
</dbReference>
<keyword evidence="5 11" id="KW-0285">Flavoprotein</keyword>
<evidence type="ECO:0000256" key="11">
    <source>
        <dbReference type="HAMAP-Rule" id="MF_00129"/>
    </source>
</evidence>
<dbReference type="GO" id="GO:0005829">
    <property type="term" value="C:cytosol"/>
    <property type="evidence" value="ECO:0007669"/>
    <property type="project" value="TreeGrafter"/>
</dbReference>
<evidence type="ECO:0000256" key="5">
    <source>
        <dbReference type="ARBA" id="ARBA00022630"/>
    </source>
</evidence>
<evidence type="ECO:0000256" key="7">
    <source>
        <dbReference type="ARBA" id="ARBA00022827"/>
    </source>
</evidence>
<evidence type="ECO:0000313" key="14">
    <source>
        <dbReference type="Proteomes" id="UP000598633"/>
    </source>
</evidence>
<reference evidence="13 14" key="1">
    <citation type="submission" date="2020-08" db="EMBL/GenBank/DDBJ databases">
        <title>Acidobacteriota in marine sediments use diverse sulfur dissimilation pathways.</title>
        <authorList>
            <person name="Wasmund K."/>
        </authorList>
    </citation>
    <scope>NUCLEOTIDE SEQUENCE [LARGE SCALE GENOMIC DNA]</scope>
    <source>
        <strain evidence="13">MAG AM3-A</strain>
    </source>
</reference>
<keyword evidence="6 11" id="KW-0819">tRNA processing</keyword>
<dbReference type="InterPro" id="IPR002218">
    <property type="entry name" value="MnmG-rel"/>
</dbReference>
<evidence type="ECO:0000256" key="6">
    <source>
        <dbReference type="ARBA" id="ARBA00022694"/>
    </source>
</evidence>